<dbReference type="Gene3D" id="3.60.15.10">
    <property type="entry name" value="Ribonuclease Z/Hydroxyacylglutathione hydrolase-like"/>
    <property type="match status" value="1"/>
</dbReference>
<gene>
    <name evidence="2" type="ORF">LCGC14_2267560</name>
</gene>
<dbReference type="SMART" id="SM00849">
    <property type="entry name" value="Lactamase_B"/>
    <property type="match status" value="1"/>
</dbReference>
<dbReference type="PANTHER" id="PTHR13754:SF13">
    <property type="entry name" value="METALLO-BETA-LACTAMASE SUPERFAMILY PROTEIN (AFU_ORTHOLOGUE AFUA_3G07630)"/>
    <property type="match status" value="1"/>
</dbReference>
<evidence type="ECO:0000259" key="1">
    <source>
        <dbReference type="SMART" id="SM00849"/>
    </source>
</evidence>
<dbReference type="InterPro" id="IPR036866">
    <property type="entry name" value="RibonucZ/Hydroxyglut_hydro"/>
</dbReference>
<dbReference type="InterPro" id="IPR001279">
    <property type="entry name" value="Metallo-B-lactamas"/>
</dbReference>
<dbReference type="AlphaFoldDB" id="A0A0F9CY21"/>
<reference evidence="2" key="1">
    <citation type="journal article" date="2015" name="Nature">
        <title>Complex archaea that bridge the gap between prokaryotes and eukaryotes.</title>
        <authorList>
            <person name="Spang A."/>
            <person name="Saw J.H."/>
            <person name="Jorgensen S.L."/>
            <person name="Zaremba-Niedzwiedzka K."/>
            <person name="Martijn J."/>
            <person name="Lind A.E."/>
            <person name="van Eijk R."/>
            <person name="Schleper C."/>
            <person name="Guy L."/>
            <person name="Ettema T.J."/>
        </authorList>
    </citation>
    <scope>NUCLEOTIDE SEQUENCE</scope>
</reference>
<dbReference type="InterPro" id="IPR041712">
    <property type="entry name" value="DHPS-like_MBL-fold"/>
</dbReference>
<organism evidence="2">
    <name type="scientific">marine sediment metagenome</name>
    <dbReference type="NCBI Taxonomy" id="412755"/>
    <lineage>
        <taxon>unclassified sequences</taxon>
        <taxon>metagenomes</taxon>
        <taxon>ecological metagenomes</taxon>
    </lineage>
</organism>
<dbReference type="GO" id="GO:0016740">
    <property type="term" value="F:transferase activity"/>
    <property type="evidence" value="ECO:0007669"/>
    <property type="project" value="TreeGrafter"/>
</dbReference>
<protein>
    <recommendedName>
        <fullName evidence="1">Metallo-beta-lactamase domain-containing protein</fullName>
    </recommendedName>
</protein>
<dbReference type="Pfam" id="PF00753">
    <property type="entry name" value="Lactamase_B"/>
    <property type="match status" value="1"/>
</dbReference>
<accession>A0A0F9CY21</accession>
<feature type="non-terminal residue" evidence="2">
    <location>
        <position position="230"/>
    </location>
</feature>
<dbReference type="SUPFAM" id="SSF56281">
    <property type="entry name" value="Metallo-hydrolase/oxidoreductase"/>
    <property type="match status" value="1"/>
</dbReference>
<name>A0A0F9CY21_9ZZZZ</name>
<evidence type="ECO:0000313" key="2">
    <source>
        <dbReference type="EMBL" id="KKL54224.1"/>
    </source>
</evidence>
<dbReference type="InterPro" id="IPR052926">
    <property type="entry name" value="Metallo-beta-lactamase_dom"/>
</dbReference>
<proteinExistence type="predicted"/>
<dbReference type="CDD" id="cd07713">
    <property type="entry name" value="DHPS-like_MBL-fold"/>
    <property type="match status" value="1"/>
</dbReference>
<dbReference type="PANTHER" id="PTHR13754">
    <property type="entry name" value="METALLO-BETA-LACTAMASE SUPERFAMILY PROTEIN"/>
    <property type="match status" value="1"/>
</dbReference>
<feature type="domain" description="Metallo-beta-lactamase" evidence="1">
    <location>
        <begin position="66"/>
        <end position="229"/>
    </location>
</feature>
<dbReference type="EMBL" id="LAZR01031274">
    <property type="protein sequence ID" value="KKL54224.1"/>
    <property type="molecule type" value="Genomic_DNA"/>
</dbReference>
<sequence length="230" mass="25246">MPRVPLEPVDAVTITTLVDNACDMLLQDQGPAKRPGLGSDKTPRLPAAFLEGGETLDAPLAEHGFSAMVTIIKEGRERRILFDAGLTPDGLVENMRRLSLSPKELEAIVLSHGHFDHTTGIDGLVRALGRPNLPVIIHPEFWSRRRIVIPGREPLELPSTSKSALQGAGFEVIEEKQPSFLLDSSVLVTGEVDRTTEFERGFPIHQAFRDGGWQPDPLILDDQAVVLNVR</sequence>
<comment type="caution">
    <text evidence="2">The sequence shown here is derived from an EMBL/GenBank/DDBJ whole genome shotgun (WGS) entry which is preliminary data.</text>
</comment>